<name>A0A182RY30_ANOFN</name>
<evidence type="ECO:0000259" key="2">
    <source>
        <dbReference type="Pfam" id="PF08711"/>
    </source>
</evidence>
<dbReference type="InterPro" id="IPR035441">
    <property type="entry name" value="TFIIS/LEDGF_dom_sf"/>
</dbReference>
<dbReference type="GO" id="GO:0016973">
    <property type="term" value="P:poly(A)+ mRNA export from nucleus"/>
    <property type="evidence" value="ECO:0007669"/>
    <property type="project" value="TreeGrafter"/>
</dbReference>
<feature type="domain" description="TFIIS N-terminal" evidence="2">
    <location>
        <begin position="118"/>
        <end position="158"/>
    </location>
</feature>
<organism evidence="3">
    <name type="scientific">Anopheles funestus</name>
    <name type="common">African malaria mosquito</name>
    <dbReference type="NCBI Taxonomy" id="62324"/>
    <lineage>
        <taxon>Eukaryota</taxon>
        <taxon>Metazoa</taxon>
        <taxon>Ecdysozoa</taxon>
        <taxon>Arthropoda</taxon>
        <taxon>Hexapoda</taxon>
        <taxon>Insecta</taxon>
        <taxon>Pterygota</taxon>
        <taxon>Neoptera</taxon>
        <taxon>Endopterygota</taxon>
        <taxon>Diptera</taxon>
        <taxon>Nematocera</taxon>
        <taxon>Culicoidea</taxon>
        <taxon>Culicidae</taxon>
        <taxon>Anophelinae</taxon>
        <taxon>Anopheles</taxon>
    </lineage>
</organism>
<comment type="similarity">
    <text evidence="1">Belongs to the IWS1 family.</text>
</comment>
<dbReference type="AlphaFoldDB" id="A0A182RY30"/>
<dbReference type="VEuPathDB" id="VectorBase:AFUN2_006768"/>
<sequence length="199" mass="22979">MTDFDLMRESKKRKIPWWKTTSSPMICDQFVKRLLARMEQAAHKDAQLRADGKLVITKILLLQEFVEALQKTYLHPSLLEHGVLRVIELWIKPMANGKVTYHEITKRLIESLLTLVGIEVKHLKQCGLAKILLKLRVNQNETQTNRQLANELVTRWIRVNSYRSLHQSGNIIQPANFPNLRLKGYESEICRALLAGTDG</sequence>
<reference evidence="3" key="1">
    <citation type="submission" date="2020-05" db="UniProtKB">
        <authorList>
            <consortium name="EnsemblMetazoa"/>
        </authorList>
    </citation>
    <scope>IDENTIFICATION</scope>
    <source>
        <strain evidence="3">FUMOZ</strain>
    </source>
</reference>
<accession>A0A182RY30</accession>
<dbReference type="InterPro" id="IPR017923">
    <property type="entry name" value="TFIIS_N"/>
</dbReference>
<dbReference type="GO" id="GO:0005634">
    <property type="term" value="C:nucleus"/>
    <property type="evidence" value="ECO:0007669"/>
    <property type="project" value="TreeGrafter"/>
</dbReference>
<dbReference type="PANTHER" id="PTHR46010">
    <property type="entry name" value="PROTEIN IWS1 HOMOLOG"/>
    <property type="match status" value="1"/>
</dbReference>
<evidence type="ECO:0000256" key="1">
    <source>
        <dbReference type="ARBA" id="ARBA00037992"/>
    </source>
</evidence>
<evidence type="ECO:0000313" key="3">
    <source>
        <dbReference type="EnsemblMetazoa" id="AFUN011203-PA"/>
    </source>
</evidence>
<protein>
    <submittedName>
        <fullName evidence="3">TFIIS N-terminal domain-containing protein</fullName>
    </submittedName>
</protein>
<dbReference type="VEuPathDB" id="VectorBase:AFUN011203"/>
<dbReference type="Pfam" id="PF08711">
    <property type="entry name" value="Med26"/>
    <property type="match status" value="1"/>
</dbReference>
<dbReference type="Gene3D" id="1.20.930.10">
    <property type="entry name" value="Conserved domain common to transcription factors TFIIS, elongin A, CRSP70"/>
    <property type="match status" value="1"/>
</dbReference>
<dbReference type="STRING" id="62324.A0A182RY30"/>
<dbReference type="InterPro" id="IPR051037">
    <property type="entry name" value="RNAPII_TF_IWS1"/>
</dbReference>
<proteinExistence type="inferred from homology"/>
<dbReference type="EnsemblMetazoa" id="AFUN011203-RA">
    <property type="protein sequence ID" value="AFUN011203-PA"/>
    <property type="gene ID" value="AFUN011203"/>
</dbReference>
<dbReference type="PANTHER" id="PTHR46010:SF1">
    <property type="entry name" value="PROTEIN IWS1 HOMOLOG"/>
    <property type="match status" value="1"/>
</dbReference>